<comment type="caution">
    <text evidence="4">The sequence shown here is derived from an EMBL/GenBank/DDBJ whole genome shotgun (WGS) entry which is preliminary data.</text>
</comment>
<dbReference type="PANTHER" id="PTHR30575">
    <property type="entry name" value="PEPTIDASE M20"/>
    <property type="match status" value="1"/>
</dbReference>
<organism evidence="4 5">
    <name type="scientific">Debaryomyces fabryi</name>
    <dbReference type="NCBI Taxonomy" id="58627"/>
    <lineage>
        <taxon>Eukaryota</taxon>
        <taxon>Fungi</taxon>
        <taxon>Dikarya</taxon>
        <taxon>Ascomycota</taxon>
        <taxon>Saccharomycotina</taxon>
        <taxon>Pichiomycetes</taxon>
        <taxon>Debaryomycetaceae</taxon>
        <taxon>Debaryomyces</taxon>
    </lineage>
</organism>
<dbReference type="SUPFAM" id="SSF55031">
    <property type="entry name" value="Bacterial exopeptidase dimerisation domain"/>
    <property type="match status" value="1"/>
</dbReference>
<dbReference type="PIRSF" id="PIRSF037226">
    <property type="entry name" value="Amidohydrolase_ACY1L2_prd"/>
    <property type="match status" value="1"/>
</dbReference>
<evidence type="ECO:0000313" key="5">
    <source>
        <dbReference type="Proteomes" id="UP000054251"/>
    </source>
</evidence>
<dbReference type="Gene3D" id="3.30.70.360">
    <property type="match status" value="1"/>
</dbReference>
<dbReference type="RefSeq" id="XP_015464979.1">
    <property type="nucleotide sequence ID" value="XM_015614193.1"/>
</dbReference>
<sequence>MKEKTELIDFVSDFIDSNSQEFSIEINQFLYNNPETNFEEFKAHAHLTDYLEKKPGWEVTRSAFGIDTSFVAIFKHKPKENSKVISFNAEYDALPEMGHACGHNLIATGAIAAAITSAEAMKKFNIAGTIKLFGTPAEEGGDGKGKMLKSGAYDDVDVSIMHHGNSESPGQAFVRTAASFRFNIEYFGKGAHAGACPWQGVNALDAASIFMHASSLLRQQFEATDRIHFIVTDGGAAANIIPDYTRIKGIIRAINRTKMAELKKKLVGCVKAGALGSGCTYKINYENEYNDMISNVPLTNSFRKFFNGFCEKDNEPKLRDFYSEKNLVSSASTDQGNVSWNIPSLHSFFCIKSDKEPHTIEFGEAAGKESSHVACLKSAKCMSLTGLEVLYDDEFYTKIHSSWKADIEILEPKNIDLNTLDEEFTYN</sequence>
<dbReference type="InterPro" id="IPR017439">
    <property type="entry name" value="Amidohydrolase"/>
</dbReference>
<dbReference type="GeneID" id="26842373"/>
<feature type="domain" description="Peptidase M20 dimerisation" evidence="3">
    <location>
        <begin position="181"/>
        <end position="272"/>
    </location>
</feature>
<dbReference type="EMBL" id="LMYN01000198">
    <property type="protein sequence ID" value="KRZ98876.1"/>
    <property type="molecule type" value="Genomic_DNA"/>
</dbReference>
<evidence type="ECO:0000313" key="4">
    <source>
        <dbReference type="EMBL" id="KRZ98876.1"/>
    </source>
</evidence>
<gene>
    <name evidence="4" type="ORF">AC631_05364</name>
</gene>
<dbReference type="Pfam" id="PF07687">
    <property type="entry name" value="M20_dimer"/>
    <property type="match status" value="1"/>
</dbReference>
<reference evidence="4 5" key="1">
    <citation type="submission" date="2015-11" db="EMBL/GenBank/DDBJ databases">
        <title>The genome of Debaryomyces fabryi.</title>
        <authorList>
            <person name="Tafer H."/>
            <person name="Lopandic K."/>
        </authorList>
    </citation>
    <scope>NUCLEOTIDE SEQUENCE [LARGE SCALE GENOMIC DNA]</scope>
    <source>
        <strain evidence="4 5">CBS 789</strain>
    </source>
</reference>
<dbReference type="InterPro" id="IPR036264">
    <property type="entry name" value="Bact_exopeptidase_dim_dom"/>
</dbReference>
<dbReference type="InterPro" id="IPR011650">
    <property type="entry name" value="Peptidase_M20_dimer"/>
</dbReference>
<dbReference type="NCBIfam" id="TIGR01891">
    <property type="entry name" value="amidohydrolases"/>
    <property type="match status" value="1"/>
</dbReference>
<dbReference type="InterPro" id="IPR017144">
    <property type="entry name" value="Xaa-Arg_dipeptidase"/>
</dbReference>
<comment type="similarity">
    <text evidence="1 2">Belongs to the peptidase M20A family.</text>
</comment>
<dbReference type="InterPro" id="IPR052030">
    <property type="entry name" value="Peptidase_M20/M20A_hydrolases"/>
</dbReference>
<dbReference type="AlphaFoldDB" id="A0A0V1PRL0"/>
<protein>
    <recommendedName>
        <fullName evidence="2">Peptidase M20 domain-containing protein 2</fullName>
    </recommendedName>
</protein>
<dbReference type="Pfam" id="PF01546">
    <property type="entry name" value="Peptidase_M20"/>
    <property type="match status" value="1"/>
</dbReference>
<keyword evidence="5" id="KW-1185">Reference proteome</keyword>
<dbReference type="PANTHER" id="PTHR30575:SF4">
    <property type="entry name" value="PEPTIDASE M20 DOMAIN-CONTAINING PROTEIN 2"/>
    <property type="match status" value="1"/>
</dbReference>
<dbReference type="Proteomes" id="UP000054251">
    <property type="component" value="Unassembled WGS sequence"/>
</dbReference>
<dbReference type="InterPro" id="IPR002933">
    <property type="entry name" value="Peptidase_M20"/>
</dbReference>
<evidence type="ECO:0000256" key="2">
    <source>
        <dbReference type="PIRNR" id="PIRNR037226"/>
    </source>
</evidence>
<dbReference type="Gene3D" id="3.40.630.10">
    <property type="entry name" value="Zn peptidases"/>
    <property type="match status" value="1"/>
</dbReference>
<dbReference type="GO" id="GO:0016805">
    <property type="term" value="F:dipeptidase activity"/>
    <property type="evidence" value="ECO:0007669"/>
    <property type="project" value="InterPro"/>
</dbReference>
<evidence type="ECO:0000256" key="1">
    <source>
        <dbReference type="ARBA" id="ARBA00006247"/>
    </source>
</evidence>
<dbReference type="FunFam" id="3.30.70.360:FF:000004">
    <property type="entry name" value="Peptidase M20 domain-containing protein 2"/>
    <property type="match status" value="1"/>
</dbReference>
<dbReference type="SUPFAM" id="SSF53187">
    <property type="entry name" value="Zn-dependent exopeptidases"/>
    <property type="match status" value="1"/>
</dbReference>
<evidence type="ECO:0000259" key="3">
    <source>
        <dbReference type="Pfam" id="PF07687"/>
    </source>
</evidence>
<accession>A0A0V1PRL0</accession>
<dbReference type="OrthoDB" id="6119954at2759"/>
<proteinExistence type="inferred from homology"/>
<name>A0A0V1PRL0_9ASCO</name>